<accession>A0A161WGD6</accession>
<evidence type="ECO:0000313" key="2">
    <source>
        <dbReference type="Proteomes" id="UP000076603"/>
    </source>
</evidence>
<dbReference type="AlphaFoldDB" id="A0A161WGD6"/>
<proteinExistence type="predicted"/>
<organism evidence="1 2">
    <name type="scientific">Clostridium magnum DSM 2767</name>
    <dbReference type="NCBI Taxonomy" id="1121326"/>
    <lineage>
        <taxon>Bacteria</taxon>
        <taxon>Bacillati</taxon>
        <taxon>Bacillota</taxon>
        <taxon>Clostridia</taxon>
        <taxon>Eubacteriales</taxon>
        <taxon>Clostridiaceae</taxon>
        <taxon>Clostridium</taxon>
    </lineage>
</organism>
<dbReference type="InterPro" id="IPR019268">
    <property type="entry name" value="DUF2278"/>
</dbReference>
<dbReference type="PATRIC" id="fig|1121326.3.peg.3706"/>
<protein>
    <submittedName>
        <fullName evidence="1">Uncharacterized protein</fullName>
    </submittedName>
</protein>
<comment type="caution">
    <text evidence="1">The sequence shown here is derived from an EMBL/GenBank/DDBJ whole genome shotgun (WGS) entry which is preliminary data.</text>
</comment>
<dbReference type="STRING" id="1121326.CLMAG_36630"/>
<keyword evidence="2" id="KW-1185">Reference proteome</keyword>
<dbReference type="Proteomes" id="UP000076603">
    <property type="component" value="Unassembled WGS sequence"/>
</dbReference>
<dbReference type="RefSeq" id="WP_066625460.1">
    <property type="nucleotide sequence ID" value="NZ_FQXL01000067.1"/>
</dbReference>
<dbReference type="OrthoDB" id="291334at2"/>
<evidence type="ECO:0000313" key="1">
    <source>
        <dbReference type="EMBL" id="KZL90755.1"/>
    </source>
</evidence>
<name>A0A161WGD6_9CLOT</name>
<gene>
    <name evidence="1" type="ORF">CLMAG_36630</name>
</gene>
<reference evidence="1 2" key="1">
    <citation type="submission" date="2016-04" db="EMBL/GenBank/DDBJ databases">
        <title>Genome sequence of Clostridium magnum DSM 2767.</title>
        <authorList>
            <person name="Poehlein A."/>
            <person name="Uhlig R."/>
            <person name="Fischer R."/>
            <person name="Bahl H."/>
            <person name="Daniel R."/>
        </authorList>
    </citation>
    <scope>NUCLEOTIDE SEQUENCE [LARGE SCALE GENOMIC DNA]</scope>
    <source>
        <strain evidence="1 2">DSM 2767</strain>
    </source>
</reference>
<sequence length="261" mass="30458">MAIPIYVVCKARGSTITGIGCEVPKKEGRLILDENICCRYEKIGGVFHYYFKVRAETLYLGDEKLNFDNSDIEVQINVRSHEGRKTPKLEYLFKENLQTLDDERFSLSELISLDYGIKVFNYEDHNKESKIVLDYIRSGLFNMNEFIQATTTTDLNEEIHKYINKAKQQNLDIYILGDLYPVGCKGAELRDERLWLLRNNGAKGIHDVHMNQGNSHKKEWIQDSDMYQDGGILIHFNSKDEDRWNGIFLRFEGQYTEISYD</sequence>
<dbReference type="Pfam" id="PF10042">
    <property type="entry name" value="DUF2278"/>
    <property type="match status" value="1"/>
</dbReference>
<dbReference type="EMBL" id="LWAE01000004">
    <property type="protein sequence ID" value="KZL90755.1"/>
    <property type="molecule type" value="Genomic_DNA"/>
</dbReference>